<name>A0ABD1ESK6_HYPHA</name>
<dbReference type="EMBL" id="JBDJPC010000005">
    <property type="protein sequence ID" value="KAL1501783.1"/>
    <property type="molecule type" value="Genomic_DNA"/>
</dbReference>
<dbReference type="Proteomes" id="UP001566132">
    <property type="component" value="Unassembled WGS sequence"/>
</dbReference>
<keyword evidence="3" id="KW-1185">Reference proteome</keyword>
<dbReference type="InterPro" id="IPR045163">
    <property type="entry name" value="Focadhesin/RST1"/>
</dbReference>
<dbReference type="PANTHER" id="PTHR16212:SF4">
    <property type="entry name" value="FOCADHESIN"/>
    <property type="match status" value="1"/>
</dbReference>
<reference evidence="2 3" key="1">
    <citation type="submission" date="2024-05" db="EMBL/GenBank/DDBJ databases">
        <title>Genetic variation in Jamaican populations of the coffee berry borer (Hypothenemus hampei).</title>
        <authorList>
            <person name="Errbii M."/>
            <person name="Myrie A."/>
        </authorList>
    </citation>
    <scope>NUCLEOTIDE SEQUENCE [LARGE SCALE GENOMIC DNA]</scope>
    <source>
        <strain evidence="2">JA-Hopewell-2020-01-JO</strain>
        <tissue evidence="2">Whole body</tissue>
    </source>
</reference>
<dbReference type="AlphaFoldDB" id="A0ABD1ESK6"/>
<gene>
    <name evidence="2" type="ORF">ABEB36_007048</name>
</gene>
<dbReference type="Pfam" id="PF12530">
    <property type="entry name" value="DUF3730"/>
    <property type="match status" value="1"/>
</dbReference>
<comment type="caution">
    <text evidence="2">The sequence shown here is derived from an EMBL/GenBank/DDBJ whole genome shotgun (WGS) entry which is preliminary data.</text>
</comment>
<proteinExistence type="predicted"/>
<dbReference type="PANTHER" id="PTHR16212">
    <property type="entry name" value="FOCADHESIN FAMILY MEMBER"/>
    <property type="match status" value="1"/>
</dbReference>
<evidence type="ECO:0000313" key="3">
    <source>
        <dbReference type="Proteomes" id="UP001566132"/>
    </source>
</evidence>
<sequence length="1143" mass="131348">MQDIDRRLVNAKGNPVLISQIFSRLLETGTISDKQKFRYLKGKCLGDNGLISEMARLSIFELIENNIIQLEEVLSEFLSCISTADNITCLTKMIMHLLSLQLKKNDNGVKFSVEQHPLVKILLQNSEFEIQTCIYQEIIQSYQHYSTLSERLNHLYEPFYLFCLCNPSVKLELSLLKHKLWSFLLNQNLQVFKLCPWFQLQNKCAQQTADFLNDFLQNLEPIEDLRGWDNILLIQITAIYNLILSQSDCSFTISCLMDILSESQEFCHQNLCLLLLSRALYVCPLECLEDFLSLCLSFVKAKVCMPYSYLPLKSVLLHWIANENLLTMKSIKVAKEILALSNYVCRERPVIFARRLTVDQYNPLMFCNPEIFLAMQLGVKFECTSTEDLATLVGHFQEVPDEFLKIIIHFLNGMLLNTKLNVQIRIIVLQMIVKYSKKCLSLQPVILTTLLHLLSISESPRLHFELLKSLPIMAMVKENVPKILVTIKAISSKSHVLNGVALRLLYDIWQIDHSCYPALEEVALHPSTSIVNQAYVFRQLAERRPDLYGKDLVAHLSKILNQSVNLDGVLATSLALEGIKFLCRSEVIDLVTTWETLAPKFKLEQRRTVVKSLCNLIAEIPTLEETEAYDKLNEEVTEFLWSRAIDTMDCDVADCALSALSRFTLNKISLNIPKEFLPNESNENLVGLVPGTTWINFLKNYRFKSVARNFLSSLVRKEIDDYLKYVYQVKSRGEPHSYTMLPTQSVVKALAEYLKCHFLKVKNNLGTIDGEVFVACLQILSVRYSKPLPPFDWSFLHELVHIESLKQMCLDLASRQAIMSGSARGLMETYIVAITNEDSSLLTVQSVLDIYKNLKYLANSIQPMVLKPCLQKTLSFLNENVAFERVLLDLKEVLSDNEVQDVNKHVIEELLIEMILCSGYSSERFSQLLNCVSAFSYKGLCKVTAFASLKKTSEEEFIKILKIRCRVVRETSSDTPLVWLNDVFNVALENKFQLNMYFNDLTPVLRYHSRHESTPIWLNGIFGQIQAKVADRSDFKEIEYFCDILATSVVHLSGLFVVLPKYHGFDCMKYHFPTALALLQNTVQFNFYIAQTLEWLHFMNVSPAVPEEYRQVFGWALCSLRHESEFSKGFKWRRYLGAEIRVV</sequence>
<dbReference type="InterPro" id="IPR022542">
    <property type="entry name" value="FOCAD/RST1_DUF3730"/>
</dbReference>
<feature type="domain" description="DUF3730" evidence="1">
    <location>
        <begin position="447"/>
        <end position="660"/>
    </location>
</feature>
<evidence type="ECO:0000313" key="2">
    <source>
        <dbReference type="EMBL" id="KAL1501783.1"/>
    </source>
</evidence>
<protein>
    <recommendedName>
        <fullName evidence="1">DUF3730 domain-containing protein</fullName>
    </recommendedName>
</protein>
<accession>A0ABD1ESK6</accession>
<evidence type="ECO:0000259" key="1">
    <source>
        <dbReference type="Pfam" id="PF12530"/>
    </source>
</evidence>
<organism evidence="2 3">
    <name type="scientific">Hypothenemus hampei</name>
    <name type="common">Coffee berry borer</name>
    <dbReference type="NCBI Taxonomy" id="57062"/>
    <lineage>
        <taxon>Eukaryota</taxon>
        <taxon>Metazoa</taxon>
        <taxon>Ecdysozoa</taxon>
        <taxon>Arthropoda</taxon>
        <taxon>Hexapoda</taxon>
        <taxon>Insecta</taxon>
        <taxon>Pterygota</taxon>
        <taxon>Neoptera</taxon>
        <taxon>Endopterygota</taxon>
        <taxon>Coleoptera</taxon>
        <taxon>Polyphaga</taxon>
        <taxon>Cucujiformia</taxon>
        <taxon>Curculionidae</taxon>
        <taxon>Scolytinae</taxon>
        <taxon>Hypothenemus</taxon>
    </lineage>
</organism>